<dbReference type="Pfam" id="PF13276">
    <property type="entry name" value="HTH_21"/>
    <property type="match status" value="1"/>
</dbReference>
<dbReference type="EMBL" id="JBHSGS010000028">
    <property type="protein sequence ID" value="MFC4719052.1"/>
    <property type="molecule type" value="Genomic_DNA"/>
</dbReference>
<dbReference type="InterPro" id="IPR036397">
    <property type="entry name" value="RNaseH_sf"/>
</dbReference>
<dbReference type="InterPro" id="IPR025948">
    <property type="entry name" value="HTH-like_dom"/>
</dbReference>
<comment type="caution">
    <text evidence="3">The sequence shown here is derived from an EMBL/GenBank/DDBJ whole genome shotgun (WGS) entry which is preliminary data.</text>
</comment>
<evidence type="ECO:0000313" key="3">
    <source>
        <dbReference type="EMBL" id="MFC4719052.1"/>
    </source>
</evidence>
<dbReference type="InterPro" id="IPR012337">
    <property type="entry name" value="RNaseH-like_sf"/>
</dbReference>
<comment type="function">
    <text evidence="1">Involved in the transposition of the insertion sequence.</text>
</comment>
<dbReference type="InterPro" id="IPR048020">
    <property type="entry name" value="Transpos_IS3"/>
</dbReference>
<dbReference type="NCBIfam" id="NF033516">
    <property type="entry name" value="transpos_IS3"/>
    <property type="match status" value="1"/>
</dbReference>
<accession>A0ABV9MSY1</accession>
<dbReference type="RefSeq" id="WP_379962501.1">
    <property type="nucleotide sequence ID" value="NZ_JBHSGS010000028.1"/>
</dbReference>
<protein>
    <submittedName>
        <fullName evidence="3">IS3 family transposase</fullName>
    </submittedName>
</protein>
<proteinExistence type="predicted"/>
<evidence type="ECO:0000259" key="2">
    <source>
        <dbReference type="PROSITE" id="PS50994"/>
    </source>
</evidence>
<sequence length="292" mass="34287">MRDQSKAKNHNVSTLCRVLKVNRASYYRWLSPKISKRSIENEDLEERISNIYHNEGERVYGACKIHSSLKKELEKIGRICSIKRVQRIMRKLNLRSITRKKWKPTITSKGKVEDRENLLNQDFSTTALNQKWVTDITYIETKKDGWCYLSTILDLHSKRIIGYSFGKKMDTDLVLRTLEDALNNREINSKLILHSDLGSQYTSKAYEKALKLNNIQHSFSRKGCPYDNAGIESFHASLKKERVYQQEVYPDFETAKLDIFDYVFRFYNRKRIHGSIGYLTPVRFEELINDAA</sequence>
<dbReference type="InterPro" id="IPR050900">
    <property type="entry name" value="Transposase_IS3/IS150/IS904"/>
</dbReference>
<feature type="domain" description="Integrase catalytic" evidence="2">
    <location>
        <begin position="123"/>
        <end position="289"/>
    </location>
</feature>
<dbReference type="SUPFAM" id="SSF53098">
    <property type="entry name" value="Ribonuclease H-like"/>
    <property type="match status" value="1"/>
</dbReference>
<evidence type="ECO:0000313" key="4">
    <source>
        <dbReference type="Proteomes" id="UP001595969"/>
    </source>
</evidence>
<keyword evidence="4" id="KW-1185">Reference proteome</keyword>
<dbReference type="Pfam" id="PF13333">
    <property type="entry name" value="rve_2"/>
    <property type="match status" value="1"/>
</dbReference>
<organism evidence="3 4">
    <name type="scientific">Enterococcus lemanii</name>
    <dbReference type="NCBI Taxonomy" id="1159752"/>
    <lineage>
        <taxon>Bacteria</taxon>
        <taxon>Bacillati</taxon>
        <taxon>Bacillota</taxon>
        <taxon>Bacilli</taxon>
        <taxon>Lactobacillales</taxon>
        <taxon>Enterococcaceae</taxon>
        <taxon>Enterococcus</taxon>
    </lineage>
</organism>
<dbReference type="Gene3D" id="3.30.420.10">
    <property type="entry name" value="Ribonuclease H-like superfamily/Ribonuclease H"/>
    <property type="match status" value="1"/>
</dbReference>
<dbReference type="Proteomes" id="UP001595969">
    <property type="component" value="Unassembled WGS sequence"/>
</dbReference>
<dbReference type="Pfam" id="PF00665">
    <property type="entry name" value="rve"/>
    <property type="match status" value="1"/>
</dbReference>
<name>A0ABV9MSY1_9ENTE</name>
<gene>
    <name evidence="3" type="ORF">ACFO5I_04840</name>
</gene>
<dbReference type="PROSITE" id="PS50994">
    <property type="entry name" value="INTEGRASE"/>
    <property type="match status" value="1"/>
</dbReference>
<dbReference type="PANTHER" id="PTHR46889">
    <property type="entry name" value="TRANSPOSASE INSF FOR INSERTION SEQUENCE IS3B-RELATED"/>
    <property type="match status" value="1"/>
</dbReference>
<dbReference type="PANTHER" id="PTHR46889:SF7">
    <property type="entry name" value="TRANSPOSASE FOR INSERTION SEQUENCE ELEMENT IS904"/>
    <property type="match status" value="1"/>
</dbReference>
<dbReference type="InterPro" id="IPR001584">
    <property type="entry name" value="Integrase_cat-core"/>
</dbReference>
<reference evidence="4" key="1">
    <citation type="journal article" date="2019" name="Int. J. Syst. Evol. Microbiol.">
        <title>The Global Catalogue of Microorganisms (GCM) 10K type strain sequencing project: providing services to taxonomists for standard genome sequencing and annotation.</title>
        <authorList>
            <consortium name="The Broad Institute Genomics Platform"/>
            <consortium name="The Broad Institute Genome Sequencing Center for Infectious Disease"/>
            <person name="Wu L."/>
            <person name="Ma J."/>
        </authorList>
    </citation>
    <scope>NUCLEOTIDE SEQUENCE [LARGE SCALE GENOMIC DNA]</scope>
    <source>
        <strain evidence="4">CGMCC 1.19032</strain>
    </source>
</reference>
<evidence type="ECO:0000256" key="1">
    <source>
        <dbReference type="ARBA" id="ARBA00002286"/>
    </source>
</evidence>